<feature type="domain" description="Tudor" evidence="2">
    <location>
        <begin position="715"/>
        <end position="782"/>
    </location>
</feature>
<keyword evidence="4" id="KW-1185">Reference proteome</keyword>
<dbReference type="eggNOG" id="ENOG502QXGH">
    <property type="taxonomic scope" value="Eukaryota"/>
</dbReference>
<dbReference type="Proteomes" id="UP000001449">
    <property type="component" value="Chromosome 12"/>
</dbReference>
<feature type="compositionally biased region" description="Polar residues" evidence="1">
    <location>
        <begin position="631"/>
        <end position="648"/>
    </location>
</feature>
<feature type="region of interest" description="Disordered" evidence="1">
    <location>
        <begin position="617"/>
        <end position="648"/>
    </location>
</feature>
<feature type="domain" description="Tudor" evidence="2">
    <location>
        <begin position="787"/>
        <end position="851"/>
    </location>
</feature>
<dbReference type="Gene3D" id="2.30.30.140">
    <property type="match status" value="1"/>
</dbReference>
<feature type="compositionally biased region" description="Low complexity" evidence="1">
    <location>
        <begin position="39"/>
        <end position="53"/>
    </location>
</feature>
<feature type="region of interest" description="Disordered" evidence="1">
    <location>
        <begin position="1016"/>
        <end position="1039"/>
    </location>
</feature>
<dbReference type="InParanoid" id="B8CAK1"/>
<dbReference type="EMBL" id="CM000647">
    <property type="protein sequence ID" value="EED89522.1"/>
    <property type="molecule type" value="Genomic_DNA"/>
</dbReference>
<dbReference type="HOGENOM" id="CLU_256174_0_0_1"/>
<protein>
    <recommendedName>
        <fullName evidence="2">Tudor domain-containing protein</fullName>
    </recommendedName>
</protein>
<dbReference type="KEGG" id="tps:THAPSDRAFT_24530"/>
<feature type="compositionally biased region" description="Polar residues" evidence="1">
    <location>
        <begin position="235"/>
        <end position="245"/>
    </location>
</feature>
<dbReference type="InterPro" id="IPR002999">
    <property type="entry name" value="Tudor"/>
</dbReference>
<dbReference type="GeneID" id="7447988"/>
<feature type="compositionally biased region" description="Polar residues" evidence="1">
    <location>
        <begin position="267"/>
        <end position="283"/>
    </location>
</feature>
<reference evidence="3 4" key="2">
    <citation type="journal article" date="2008" name="Nature">
        <title>The Phaeodactylum genome reveals the evolutionary history of diatom genomes.</title>
        <authorList>
            <person name="Bowler C."/>
            <person name="Allen A.E."/>
            <person name="Badger J.H."/>
            <person name="Grimwood J."/>
            <person name="Jabbari K."/>
            <person name="Kuo A."/>
            <person name="Maheswari U."/>
            <person name="Martens C."/>
            <person name="Maumus F."/>
            <person name="Otillar R.P."/>
            <person name="Rayko E."/>
            <person name="Salamov A."/>
            <person name="Vandepoele K."/>
            <person name="Beszteri B."/>
            <person name="Gruber A."/>
            <person name="Heijde M."/>
            <person name="Katinka M."/>
            <person name="Mock T."/>
            <person name="Valentin K."/>
            <person name="Verret F."/>
            <person name="Berges J.A."/>
            <person name="Brownlee C."/>
            <person name="Cadoret J.P."/>
            <person name="Chiovitti A."/>
            <person name="Choi C.J."/>
            <person name="Coesel S."/>
            <person name="De Martino A."/>
            <person name="Detter J.C."/>
            <person name="Durkin C."/>
            <person name="Falciatore A."/>
            <person name="Fournet J."/>
            <person name="Haruta M."/>
            <person name="Huysman M.J."/>
            <person name="Jenkins B.D."/>
            <person name="Jiroutova K."/>
            <person name="Jorgensen R.E."/>
            <person name="Joubert Y."/>
            <person name="Kaplan A."/>
            <person name="Kroger N."/>
            <person name="Kroth P.G."/>
            <person name="La Roche J."/>
            <person name="Lindquist E."/>
            <person name="Lommer M."/>
            <person name="Martin-Jezequel V."/>
            <person name="Lopez P.J."/>
            <person name="Lucas S."/>
            <person name="Mangogna M."/>
            <person name="McGinnis K."/>
            <person name="Medlin L.K."/>
            <person name="Montsant A."/>
            <person name="Oudot-Le Secq M.P."/>
            <person name="Napoli C."/>
            <person name="Obornik M."/>
            <person name="Parker M.S."/>
            <person name="Petit J.L."/>
            <person name="Porcel B.M."/>
            <person name="Poulsen N."/>
            <person name="Robison M."/>
            <person name="Rychlewski L."/>
            <person name="Rynearson T.A."/>
            <person name="Schmutz J."/>
            <person name="Shapiro H."/>
            <person name="Siaut M."/>
            <person name="Stanley M."/>
            <person name="Sussman M.R."/>
            <person name="Taylor A.R."/>
            <person name="Vardi A."/>
            <person name="von Dassow P."/>
            <person name="Vyverman W."/>
            <person name="Willis A."/>
            <person name="Wyrwicz L.S."/>
            <person name="Rokhsar D.S."/>
            <person name="Weissenbach J."/>
            <person name="Armbrust E.V."/>
            <person name="Green B.R."/>
            <person name="Van de Peer Y."/>
            <person name="Grigoriev I.V."/>
        </authorList>
    </citation>
    <scope>NUCLEOTIDE SEQUENCE [LARGE SCALE GENOMIC DNA]</scope>
    <source>
        <strain evidence="3 4">CCMP1335</strain>
    </source>
</reference>
<feature type="compositionally biased region" description="Polar residues" evidence="1">
    <location>
        <begin position="121"/>
        <end position="132"/>
    </location>
</feature>
<feature type="region of interest" description="Disordered" evidence="1">
    <location>
        <begin position="958"/>
        <end position="984"/>
    </location>
</feature>
<accession>B8CAK1</accession>
<organism evidence="3 4">
    <name type="scientific">Thalassiosira pseudonana</name>
    <name type="common">Marine diatom</name>
    <name type="synonym">Cyclotella nana</name>
    <dbReference type="NCBI Taxonomy" id="35128"/>
    <lineage>
        <taxon>Eukaryota</taxon>
        <taxon>Sar</taxon>
        <taxon>Stramenopiles</taxon>
        <taxon>Ochrophyta</taxon>
        <taxon>Bacillariophyta</taxon>
        <taxon>Coscinodiscophyceae</taxon>
        <taxon>Thalassiosirophycidae</taxon>
        <taxon>Thalassiosirales</taxon>
        <taxon>Thalassiosiraceae</taxon>
        <taxon>Thalassiosira</taxon>
    </lineage>
</organism>
<evidence type="ECO:0000259" key="2">
    <source>
        <dbReference type="SMART" id="SM00333"/>
    </source>
</evidence>
<name>B8CAK1_THAPS</name>
<feature type="compositionally biased region" description="Acidic residues" evidence="1">
    <location>
        <begin position="1019"/>
        <end position="1036"/>
    </location>
</feature>
<sequence>MPKTTPRSPHSPSKTGSSSPSKPIYLARFGFSRTKRSSTAAATGGCGTTTTTGDDSNVVEECASPPKRQRHTLGPEAVQTGKENGGRSSTTTTATSSGGASSSTSTGAAGTSSGGAKSSTVANGNGAMTSGGNKRAPLLDLTQDCSSSSDSSDRVAGSSSAAKRMGTSATEATHQQSLKQRRGKRDKSIGGLSCSRESLGSSEAPIAIHDDEELVVVVKERSASIARGAAGVVRSNYNAADKTSGNGSGGGDSEKSNRWRGSRQSKKQTPLLQTSGGSIQCYFSPSKEGGFAKSAKPPPPPAAALDSTSSLRTARDSISPQLPAPSLNNASSPKKRSSASSSLTTFSPKRNTTSRINAIGLSNTAPNPLFAGAILGRSSVTNKDRNFVDIGITKAAGISRQHIKILSVDGLVGNTIHEEEEEEESVQQHYHYSQTPLGDASSVVSTHSSSGSRYPTILLQVIKSKNPNKTTNAITLHRTRRGSRKTMSLSQGDSKTLRLGDAITLHSNTNLVYCVVGLCVEGEKKKGVSAVGRVAAALEMVKARETINVGVDVIDMNVEKSSISIDNENKRNKTLINAAEEKKDELIYSDVEVVEKEVVIEMVAPHKLSKLPFGKCNEKSEDTTTKPVVESSAQSETEVNAFSQQTATTSSIREIDVDTPPQFTPEEPQDQSMDVIMEVVSDQMENAGSEVVEPKMGEAATPPAEEKKEETADDNTINEGDTIRARYIVEGSGDTTWYRGIVGSVKPTNDPSTQQIRVNFADGQSDTFPFPHEDVERLDGSEDCFPTSFNVGDHVECFYQNGVEDGKWFHGRVYEVSADGSRCDVMYIDGDYESNIPVAKKKIRLVKRHEEPSSYDGLVGQKALFRYSGDEGCNATHRHGHVTSIEGSGIRKVCRISFADGSLQSLPCEEVATAVMLKDFDSDRQHVWPDANVSAVGRRRKSTQKIVIFDDVAEEKPAAKRKAKVKTEQPPKAPNSKTAKSSKRVAVKFEAMEDIGDYKECTTNTGDHRIIFKTSTETDVVDSEEAEDDHAAEESQDSTAVVVSRTNKKIAKELPAGLPNVLWCAINSAEAHTGANFLSDFLYVHDTVPPTYMVQKLLDLVKYGPKADGSQSYFKDPQRTELASKYVYGLISSSSRLVRSDLSVLFGCSSWEDIETLLAQSIVQTEGLLSGRRLALGLHLASRGAKCLALMFKTELSGINLLSTSTATFETMSLKAKPTVKVLKAYGVRAGLKCAVQNATKCLVRHSRFILDTDSSESVMTVHDESCAIEVSEVIDNLGAVISFMAFLFCIEERVDLFDPRCAILIKNEFENEFVRSLDELPEMTDRDKKALEKNLKMSFILSLNEDFAMPMTITLSKLFGLGEELAMVGCVI</sequence>
<dbReference type="SMART" id="SM00333">
    <property type="entry name" value="TUDOR"/>
    <property type="match status" value="2"/>
</dbReference>
<gene>
    <name evidence="3" type="ORF">THAPSDRAFT_24530</name>
</gene>
<feature type="compositionally biased region" description="Low complexity" evidence="1">
    <location>
        <begin position="338"/>
        <end position="348"/>
    </location>
</feature>
<evidence type="ECO:0000256" key="1">
    <source>
        <dbReference type="SAM" id="MobiDB-lite"/>
    </source>
</evidence>
<evidence type="ECO:0000313" key="4">
    <source>
        <dbReference type="Proteomes" id="UP000001449"/>
    </source>
</evidence>
<dbReference type="RefSeq" id="XP_002293061.1">
    <property type="nucleotide sequence ID" value="XM_002293025.1"/>
</dbReference>
<feature type="compositionally biased region" description="Polar residues" evidence="1">
    <location>
        <begin position="167"/>
        <end position="178"/>
    </location>
</feature>
<feature type="region of interest" description="Disordered" evidence="1">
    <location>
        <begin position="227"/>
        <end position="351"/>
    </location>
</feature>
<feature type="compositionally biased region" description="Low complexity" evidence="1">
    <location>
        <begin position="86"/>
        <end position="120"/>
    </location>
</feature>
<proteinExistence type="predicted"/>
<feature type="compositionally biased region" description="Low complexity" evidence="1">
    <location>
        <begin position="8"/>
        <end position="23"/>
    </location>
</feature>
<feature type="compositionally biased region" description="Low complexity" evidence="1">
    <location>
        <begin position="144"/>
        <end position="162"/>
    </location>
</feature>
<dbReference type="PaxDb" id="35128-Thaps24530"/>
<reference evidence="3 4" key="1">
    <citation type="journal article" date="2004" name="Science">
        <title>The genome of the diatom Thalassiosira pseudonana: ecology, evolution, and metabolism.</title>
        <authorList>
            <person name="Armbrust E.V."/>
            <person name="Berges J.A."/>
            <person name="Bowler C."/>
            <person name="Green B.R."/>
            <person name="Martinez D."/>
            <person name="Putnam N.H."/>
            <person name="Zhou S."/>
            <person name="Allen A.E."/>
            <person name="Apt K.E."/>
            <person name="Bechner M."/>
            <person name="Brzezinski M.A."/>
            <person name="Chaal B.K."/>
            <person name="Chiovitti A."/>
            <person name="Davis A.K."/>
            <person name="Demarest M.S."/>
            <person name="Detter J.C."/>
            <person name="Glavina T."/>
            <person name="Goodstein D."/>
            <person name="Hadi M.Z."/>
            <person name="Hellsten U."/>
            <person name="Hildebrand M."/>
            <person name="Jenkins B.D."/>
            <person name="Jurka J."/>
            <person name="Kapitonov V.V."/>
            <person name="Kroger N."/>
            <person name="Lau W.W."/>
            <person name="Lane T.W."/>
            <person name="Larimer F.W."/>
            <person name="Lippmeier J.C."/>
            <person name="Lucas S."/>
            <person name="Medina M."/>
            <person name="Montsant A."/>
            <person name="Obornik M."/>
            <person name="Parker M.S."/>
            <person name="Palenik B."/>
            <person name="Pazour G.J."/>
            <person name="Richardson P.M."/>
            <person name="Rynearson T.A."/>
            <person name="Saito M.A."/>
            <person name="Schwartz D.C."/>
            <person name="Thamatrakoln K."/>
            <person name="Valentin K."/>
            <person name="Vardi A."/>
            <person name="Wilkerson F.P."/>
            <person name="Rokhsar D.S."/>
        </authorList>
    </citation>
    <scope>NUCLEOTIDE SEQUENCE [LARGE SCALE GENOMIC DNA]</scope>
    <source>
        <strain evidence="3 4">CCMP1335</strain>
    </source>
</reference>
<feature type="region of interest" description="Disordered" evidence="1">
    <location>
        <begin position="1"/>
        <end position="212"/>
    </location>
</feature>
<evidence type="ECO:0000313" key="3">
    <source>
        <dbReference type="EMBL" id="EED89522.1"/>
    </source>
</evidence>
<feature type="compositionally biased region" description="Polar residues" evidence="1">
    <location>
        <begin position="306"/>
        <end position="320"/>
    </location>
</feature>
<feature type="region of interest" description="Disordered" evidence="1">
    <location>
        <begin position="694"/>
        <end position="714"/>
    </location>
</feature>
<dbReference type="CDD" id="cd04508">
    <property type="entry name" value="Tudor_SF"/>
    <property type="match status" value="1"/>
</dbReference>